<comment type="caution">
    <text evidence="3">The sequence shown here is derived from an EMBL/GenBank/DDBJ whole genome shotgun (WGS) entry which is preliminary data.</text>
</comment>
<dbReference type="SUPFAM" id="SSF47473">
    <property type="entry name" value="EF-hand"/>
    <property type="match status" value="1"/>
</dbReference>
<name>A0AAN8P9V0_PATCE</name>
<evidence type="ECO:0000313" key="3">
    <source>
        <dbReference type="EMBL" id="KAK6171389.1"/>
    </source>
</evidence>
<dbReference type="Gene3D" id="1.10.238.10">
    <property type="entry name" value="EF-hand"/>
    <property type="match status" value="1"/>
</dbReference>
<dbReference type="Pfam" id="PF13499">
    <property type="entry name" value="EF-hand_7"/>
    <property type="match status" value="1"/>
</dbReference>
<gene>
    <name evidence="3" type="ORF">SNE40_019588</name>
</gene>
<protein>
    <recommendedName>
        <fullName evidence="2">EF-hand domain-containing protein</fullName>
    </recommendedName>
</protein>
<dbReference type="Proteomes" id="UP001347796">
    <property type="component" value="Unassembled WGS sequence"/>
</dbReference>
<dbReference type="AlphaFoldDB" id="A0AAN8P9V0"/>
<dbReference type="InterPro" id="IPR018247">
    <property type="entry name" value="EF_Hand_1_Ca_BS"/>
</dbReference>
<dbReference type="PROSITE" id="PS50222">
    <property type="entry name" value="EF_HAND_2"/>
    <property type="match status" value="2"/>
</dbReference>
<dbReference type="EMBL" id="JAZGQO010000014">
    <property type="protein sequence ID" value="KAK6171389.1"/>
    <property type="molecule type" value="Genomic_DNA"/>
</dbReference>
<dbReference type="SMART" id="SM00054">
    <property type="entry name" value="EFh"/>
    <property type="match status" value="2"/>
</dbReference>
<feature type="domain" description="EF-hand" evidence="2">
    <location>
        <begin position="9"/>
        <end position="44"/>
    </location>
</feature>
<dbReference type="CDD" id="cd00051">
    <property type="entry name" value="EFh"/>
    <property type="match status" value="1"/>
</dbReference>
<feature type="domain" description="EF-hand" evidence="2">
    <location>
        <begin position="45"/>
        <end position="80"/>
    </location>
</feature>
<dbReference type="PROSITE" id="PS00018">
    <property type="entry name" value="EF_HAND_1"/>
    <property type="match status" value="1"/>
</dbReference>
<dbReference type="GO" id="GO:0005509">
    <property type="term" value="F:calcium ion binding"/>
    <property type="evidence" value="ECO:0007669"/>
    <property type="project" value="InterPro"/>
</dbReference>
<keyword evidence="1" id="KW-0106">Calcium</keyword>
<proteinExistence type="predicted"/>
<sequence length="91" mass="10232">MAKSVLPVLEKAIFTAFFHAADKNRDGYLSLTELDSVVAQLGLNLSMAEIQTTFTDMDTNKDWKISLEEFLNGMQYLDPNKRKAAMDIATK</sequence>
<dbReference type="InterPro" id="IPR011992">
    <property type="entry name" value="EF-hand-dom_pair"/>
</dbReference>
<evidence type="ECO:0000313" key="4">
    <source>
        <dbReference type="Proteomes" id="UP001347796"/>
    </source>
</evidence>
<reference evidence="3 4" key="1">
    <citation type="submission" date="2024-01" db="EMBL/GenBank/DDBJ databases">
        <title>The genome of the rayed Mediterranean limpet Patella caerulea (Linnaeus, 1758).</title>
        <authorList>
            <person name="Anh-Thu Weber A."/>
            <person name="Halstead-Nussloch G."/>
        </authorList>
    </citation>
    <scope>NUCLEOTIDE SEQUENCE [LARGE SCALE GENOMIC DNA]</scope>
    <source>
        <strain evidence="3">AATW-2023a</strain>
        <tissue evidence="3">Whole specimen</tissue>
    </source>
</reference>
<evidence type="ECO:0000259" key="2">
    <source>
        <dbReference type="PROSITE" id="PS50222"/>
    </source>
</evidence>
<keyword evidence="4" id="KW-1185">Reference proteome</keyword>
<dbReference type="InterPro" id="IPR002048">
    <property type="entry name" value="EF_hand_dom"/>
</dbReference>
<organism evidence="3 4">
    <name type="scientific">Patella caerulea</name>
    <name type="common">Rayed Mediterranean limpet</name>
    <dbReference type="NCBI Taxonomy" id="87958"/>
    <lineage>
        <taxon>Eukaryota</taxon>
        <taxon>Metazoa</taxon>
        <taxon>Spiralia</taxon>
        <taxon>Lophotrochozoa</taxon>
        <taxon>Mollusca</taxon>
        <taxon>Gastropoda</taxon>
        <taxon>Patellogastropoda</taxon>
        <taxon>Patelloidea</taxon>
        <taxon>Patellidae</taxon>
        <taxon>Patella</taxon>
    </lineage>
</organism>
<accession>A0AAN8P9V0</accession>
<evidence type="ECO:0000256" key="1">
    <source>
        <dbReference type="ARBA" id="ARBA00022837"/>
    </source>
</evidence>